<reference evidence="2 3" key="1">
    <citation type="journal article" date="2011" name="J. Bacteriol.">
        <title>Complete genome of the cellulolytic ruminal bacterium Ruminococcus albus 7.</title>
        <authorList>
            <person name="Suen G."/>
            <person name="Stevenson D.M."/>
            <person name="Bruce D.C."/>
            <person name="Chertkov O."/>
            <person name="Copeland A."/>
            <person name="Cheng J.F."/>
            <person name="Detter C."/>
            <person name="Detter J.C."/>
            <person name="Goodwin L.A."/>
            <person name="Han C.S."/>
            <person name="Hauser L.J."/>
            <person name="Ivanova N.N."/>
            <person name="Kyrpides N.C."/>
            <person name="Land M.L."/>
            <person name="Lapidus A."/>
            <person name="Lucas S."/>
            <person name="Ovchinnikova G."/>
            <person name="Pitluck S."/>
            <person name="Tapia R."/>
            <person name="Woyke T."/>
            <person name="Boyum J."/>
            <person name="Mead D."/>
            <person name="Weimer P.J."/>
        </authorList>
    </citation>
    <scope>NUCLEOTIDE SEQUENCE [LARGE SCALE GENOMIC DNA]</scope>
    <source>
        <strain evidence="3">ATCC 27210 / DSM 20455 / JCM 14654 / NCDO 2250 / 7</strain>
    </source>
</reference>
<protein>
    <submittedName>
        <fullName evidence="2">Putative endonuclease, Z1 domain</fullName>
    </submittedName>
</protein>
<dbReference type="STRING" id="697329.Rumal_0705"/>
<dbReference type="Gene3D" id="3.40.50.300">
    <property type="entry name" value="P-loop containing nucleotide triphosphate hydrolases"/>
    <property type="match status" value="1"/>
</dbReference>
<dbReference type="Pfam" id="PF10593">
    <property type="entry name" value="Z1"/>
    <property type="match status" value="1"/>
</dbReference>
<dbReference type="AlphaFoldDB" id="E6UHK2"/>
<sequence length="927" mass="106516">MNDFEMFEKMVRVKIQDLAPNRTPMEEELKEACEFVKPMFPKISEQEIDNLIKKLQSVLDVDMDIGVYIESEYEPWLKDLKRKQSSNPDYWFYWNRYVKYLEEDMQRPSTIIASIDDVSDRIVDLAGNPKAEGALHRRGLIIGDVQSGKTANYIAIMNKAADVGYKVIVLLTGTIESLRRQTQERVDEGFIGRSSKAFLNKSRQTVKKGVGLKDARHFATGFTTESSDFRKATLQSMNVSLKNMTNEPVVLVLKKNARTLTNLIDWLGDNKSASGKIDLPLLLIDDEADNASINTKDDNSPTAINKNIRTLLNMFTSSSYIAVTATPFANIFILPEKTEEMENDDLFPSNYIYALDAPTNYIGCNEIFGDNAPFEKSLITIDDADACFPYKHKQHIPVETLPESLYEALRYFILANVVRDIRDDSSAHRSMLVNVSRFTAVQDKVSDRIKEWLFEIKRDIQSYCQMDEDAACQNPNISKLRDMWYKSDYPFFNNTSIPWNRVQKEFLMAAAQIEVRTINQRSSSKILDYAEYDDSGLRVIAVGGLSLSRGLTLEGLMVSYFHRNSQMYDTLMQMGRWFGYREGYKDLFRIWMPDDAIGWYSHITSASNELREEILRMNRIGAEPKDFGLKVRAHPTTLIITAKNKMKHSEKVERWITLDGEFFETPRFQPSIEVIRNNRKVTDEIVQKIITKCGEPVDSGNQPLFWNNVPSEIICEFLRRYNSHPMNMEANGNTLIKYINANSQFSTWDVLVTTNKNTKESHKICTCSIHPTKRPFADKPVKYSAYGTKLRIGTMGLTKHGLSESELKKAEVEFRELKRSEYEKKYGKDAKDKLSSMNFPDRAYLIKGRHPILVIHYLVPDLEKSTKILGFDMDKDLLVGYGMGFPRSAGSEPTSAVYYLNLVEQRKYMDVDDETEEDQFDDDDGDF</sequence>
<evidence type="ECO:0000313" key="3">
    <source>
        <dbReference type="Proteomes" id="UP000006919"/>
    </source>
</evidence>
<dbReference type="KEGG" id="ral:Rumal_0705"/>
<organism evidence="2 3">
    <name type="scientific">Ruminococcus albus (strain ATCC 27210 / DSM 20455 / JCM 14654 / NCDO 2250 / 7)</name>
    <dbReference type="NCBI Taxonomy" id="697329"/>
    <lineage>
        <taxon>Bacteria</taxon>
        <taxon>Bacillati</taxon>
        <taxon>Bacillota</taxon>
        <taxon>Clostridia</taxon>
        <taxon>Eubacteriales</taxon>
        <taxon>Oscillospiraceae</taxon>
        <taxon>Ruminococcus</taxon>
    </lineage>
</organism>
<keyword evidence="2" id="KW-0378">Hydrolase</keyword>
<evidence type="ECO:0000259" key="1">
    <source>
        <dbReference type="Pfam" id="PF10593"/>
    </source>
</evidence>
<dbReference type="Proteomes" id="UP000006919">
    <property type="component" value="Chromosome"/>
</dbReference>
<evidence type="ECO:0000313" key="2">
    <source>
        <dbReference type="EMBL" id="ADU21247.1"/>
    </source>
</evidence>
<keyword evidence="2" id="KW-0540">Nuclease</keyword>
<dbReference type="InterPro" id="IPR027417">
    <property type="entry name" value="P-loop_NTPase"/>
</dbReference>
<dbReference type="EMBL" id="CP002403">
    <property type="protein sequence ID" value="ADU21247.1"/>
    <property type="molecule type" value="Genomic_DNA"/>
</dbReference>
<dbReference type="RefSeq" id="WP_013497433.1">
    <property type="nucleotide sequence ID" value="NC_014833.1"/>
</dbReference>
<dbReference type="HOGENOM" id="CLU_007800_1_0_9"/>
<gene>
    <name evidence="2" type="ordered locus">Rumal_0705</name>
</gene>
<keyword evidence="2" id="KW-0255">Endonuclease</keyword>
<feature type="domain" description="Putative endonuclease Z1" evidence="1">
    <location>
        <begin position="404"/>
        <end position="637"/>
    </location>
</feature>
<proteinExistence type="predicted"/>
<dbReference type="InterPro" id="IPR018310">
    <property type="entry name" value="Put_endonuclease_Z1-dom"/>
</dbReference>
<accession>E6UHK2</accession>
<name>E6UHK2_RUMA7</name>
<dbReference type="REBASE" id="30851">
    <property type="entry name" value="Ral7ORF708P"/>
</dbReference>
<dbReference type="GO" id="GO:0004519">
    <property type="term" value="F:endonuclease activity"/>
    <property type="evidence" value="ECO:0007669"/>
    <property type="project" value="UniProtKB-KW"/>
</dbReference>
<dbReference type="eggNOG" id="COG1100">
    <property type="taxonomic scope" value="Bacteria"/>
</dbReference>
<dbReference type="SUPFAM" id="SSF52540">
    <property type="entry name" value="P-loop containing nucleoside triphosphate hydrolases"/>
    <property type="match status" value="1"/>
</dbReference>